<keyword evidence="1" id="KW-0472">Membrane</keyword>
<evidence type="ECO:0000256" key="1">
    <source>
        <dbReference type="SAM" id="Phobius"/>
    </source>
</evidence>
<evidence type="ECO:0000313" key="2">
    <source>
        <dbReference type="EMBL" id="GER93632.1"/>
    </source>
</evidence>
<protein>
    <recommendedName>
        <fullName evidence="3">DUF1640 domain-containing protein</fullName>
    </recommendedName>
</protein>
<dbReference type="AlphaFoldDB" id="A0A5J4L2Y7"/>
<name>A0A5J4L2Y7_9ZZZZ</name>
<keyword evidence="1" id="KW-1133">Transmembrane helix</keyword>
<reference evidence="2" key="1">
    <citation type="submission" date="2019-10" db="EMBL/GenBank/DDBJ databases">
        <title>Metagenomic sequencing of thiosulfate-disproportionating enrichment culture.</title>
        <authorList>
            <person name="Umezawa K."/>
            <person name="Kojima H."/>
            <person name="Fukui M."/>
        </authorList>
    </citation>
    <scope>NUCLEOTIDE SEQUENCE</scope>
    <source>
        <strain evidence="2">45J</strain>
    </source>
</reference>
<dbReference type="SUPFAM" id="SSF57997">
    <property type="entry name" value="Tropomyosin"/>
    <property type="match status" value="1"/>
</dbReference>
<gene>
    <name evidence="2" type="ORF">A45J_1380</name>
</gene>
<dbReference type="EMBL" id="BLAB01000001">
    <property type="protein sequence ID" value="GER93632.1"/>
    <property type="molecule type" value="Genomic_DNA"/>
</dbReference>
<feature type="transmembrane region" description="Helical" evidence="1">
    <location>
        <begin position="93"/>
        <end position="113"/>
    </location>
</feature>
<sequence>MAATLEEEVAYLRGKVEEHSKAWSDLKDMMINHDAKMIAFEQRIDRRFEAIDRRFEAIDKRFEAIDRRFEAVDRRFEAIDRRFEALDQKFSRYFLWIIGIQVSVLLAVIASMLRH</sequence>
<comment type="caution">
    <text evidence="2">The sequence shown here is derived from an EMBL/GenBank/DDBJ whole genome shotgun (WGS) entry which is preliminary data.</text>
</comment>
<dbReference type="Gene3D" id="6.10.250.2540">
    <property type="match status" value="2"/>
</dbReference>
<keyword evidence="1" id="KW-0812">Transmembrane</keyword>
<proteinExistence type="predicted"/>
<accession>A0A5J4L2Y7</accession>
<organism evidence="2">
    <name type="scientific">hot springs metagenome</name>
    <dbReference type="NCBI Taxonomy" id="433727"/>
    <lineage>
        <taxon>unclassified sequences</taxon>
        <taxon>metagenomes</taxon>
        <taxon>ecological metagenomes</taxon>
    </lineage>
</organism>
<evidence type="ECO:0008006" key="3">
    <source>
        <dbReference type="Google" id="ProtNLM"/>
    </source>
</evidence>